<keyword evidence="2 3" id="KW-0040">ANK repeat</keyword>
<dbReference type="GeneID" id="19108897"/>
<dbReference type="Pfam" id="PF12796">
    <property type="entry name" value="Ank_2"/>
    <property type="match status" value="1"/>
</dbReference>
<dbReference type="Proteomes" id="UP000011761">
    <property type="component" value="Unassembled WGS sequence"/>
</dbReference>
<evidence type="ECO:0000256" key="4">
    <source>
        <dbReference type="SAM" id="MobiDB-lite"/>
    </source>
</evidence>
<keyword evidence="6" id="KW-1185">Reference proteome</keyword>
<dbReference type="SUPFAM" id="SSF48403">
    <property type="entry name" value="Ankyrin repeat"/>
    <property type="match status" value="1"/>
</dbReference>
<organism evidence="5 6">
    <name type="scientific">Baudoinia panamericana (strain UAMH 10762)</name>
    <name type="common">Angels' share fungus</name>
    <name type="synonym">Baudoinia compniacensis (strain UAMH 10762)</name>
    <dbReference type="NCBI Taxonomy" id="717646"/>
    <lineage>
        <taxon>Eukaryota</taxon>
        <taxon>Fungi</taxon>
        <taxon>Dikarya</taxon>
        <taxon>Ascomycota</taxon>
        <taxon>Pezizomycotina</taxon>
        <taxon>Dothideomycetes</taxon>
        <taxon>Dothideomycetidae</taxon>
        <taxon>Mycosphaerellales</taxon>
        <taxon>Teratosphaeriaceae</taxon>
        <taxon>Baudoinia</taxon>
    </lineage>
</organism>
<dbReference type="KEGG" id="bcom:BAUCODRAFT_148884"/>
<dbReference type="Pfam" id="PF13857">
    <property type="entry name" value="Ank_5"/>
    <property type="match status" value="1"/>
</dbReference>
<evidence type="ECO:0000313" key="5">
    <source>
        <dbReference type="EMBL" id="EMC96048.1"/>
    </source>
</evidence>
<dbReference type="PANTHER" id="PTHR24198">
    <property type="entry name" value="ANKYRIN REPEAT AND PROTEIN KINASE DOMAIN-CONTAINING PROTEIN"/>
    <property type="match status" value="1"/>
</dbReference>
<feature type="repeat" description="ANK" evidence="3">
    <location>
        <begin position="39"/>
        <end position="63"/>
    </location>
</feature>
<feature type="region of interest" description="Disordered" evidence="4">
    <location>
        <begin position="210"/>
        <end position="287"/>
    </location>
</feature>
<dbReference type="PROSITE" id="PS50088">
    <property type="entry name" value="ANK_REPEAT"/>
    <property type="match status" value="2"/>
</dbReference>
<dbReference type="InterPro" id="IPR036770">
    <property type="entry name" value="Ankyrin_rpt-contain_sf"/>
</dbReference>
<evidence type="ECO:0000256" key="2">
    <source>
        <dbReference type="ARBA" id="ARBA00023043"/>
    </source>
</evidence>
<dbReference type="eggNOG" id="KOG0504">
    <property type="taxonomic scope" value="Eukaryota"/>
</dbReference>
<name>M2MWY6_BAUPA</name>
<dbReference type="OrthoDB" id="823504at2759"/>
<dbReference type="InterPro" id="IPR002110">
    <property type="entry name" value="Ankyrin_rpt"/>
</dbReference>
<dbReference type="SMART" id="SM00248">
    <property type="entry name" value="ANK"/>
    <property type="match status" value="3"/>
</dbReference>
<gene>
    <name evidence="5" type="ORF">BAUCODRAFT_148884</name>
</gene>
<feature type="compositionally biased region" description="Basic and acidic residues" evidence="4">
    <location>
        <begin position="248"/>
        <end position="260"/>
    </location>
</feature>
<feature type="repeat" description="ANK" evidence="3">
    <location>
        <begin position="145"/>
        <end position="177"/>
    </location>
</feature>
<dbReference type="OMA" id="KRNIWSW"/>
<evidence type="ECO:0000256" key="3">
    <source>
        <dbReference type="PROSITE-ProRule" id="PRU00023"/>
    </source>
</evidence>
<protein>
    <submittedName>
        <fullName evidence="5">Uncharacterized protein</fullName>
    </submittedName>
</protein>
<sequence>MIDASTRLRRAIHLNDAVLVRRIVRNNPKLLQNPDFEDKSNTSLHLAAANGLLEIARYLIEAGHESVEISRNTNHDTPLILAAQHGKIEVGKLLVDSFPRSVPMFNKFGLDALALASQHPASTGLIPILLNNEDYPASPHVQDQDGNTPLHHASASGSLKALRILLAAGANPLAKNNHDWTPLAYSQTVAAEVYFKNLVAEFERRKVEGAKQGEERERQRAAGVRIVEDEGGGSRPGDADEDAMIGDALKRHWSPMERKRPMTPGSVPRHEWGPGLYHARTRSSSGG</sequence>
<dbReference type="Gene3D" id="1.25.40.20">
    <property type="entry name" value="Ankyrin repeat-containing domain"/>
    <property type="match status" value="1"/>
</dbReference>
<dbReference type="PANTHER" id="PTHR24198:SF165">
    <property type="entry name" value="ANKYRIN REPEAT-CONTAINING PROTEIN-RELATED"/>
    <property type="match status" value="1"/>
</dbReference>
<proteinExistence type="predicted"/>
<accession>M2MWY6</accession>
<dbReference type="EMBL" id="KB445556">
    <property type="protein sequence ID" value="EMC96048.1"/>
    <property type="molecule type" value="Genomic_DNA"/>
</dbReference>
<reference evidence="5 6" key="1">
    <citation type="journal article" date="2012" name="PLoS Pathog.">
        <title>Diverse lifestyles and strategies of plant pathogenesis encoded in the genomes of eighteen Dothideomycetes fungi.</title>
        <authorList>
            <person name="Ohm R.A."/>
            <person name="Feau N."/>
            <person name="Henrissat B."/>
            <person name="Schoch C.L."/>
            <person name="Horwitz B.A."/>
            <person name="Barry K.W."/>
            <person name="Condon B.J."/>
            <person name="Copeland A.C."/>
            <person name="Dhillon B."/>
            <person name="Glaser F."/>
            <person name="Hesse C.N."/>
            <person name="Kosti I."/>
            <person name="LaButti K."/>
            <person name="Lindquist E.A."/>
            <person name="Lucas S."/>
            <person name="Salamov A.A."/>
            <person name="Bradshaw R.E."/>
            <person name="Ciuffetti L."/>
            <person name="Hamelin R.C."/>
            <person name="Kema G.H.J."/>
            <person name="Lawrence C."/>
            <person name="Scott J.A."/>
            <person name="Spatafora J.W."/>
            <person name="Turgeon B.G."/>
            <person name="de Wit P.J.G.M."/>
            <person name="Zhong S."/>
            <person name="Goodwin S.B."/>
            <person name="Grigoriev I.V."/>
        </authorList>
    </citation>
    <scope>NUCLEOTIDE SEQUENCE [LARGE SCALE GENOMIC DNA]</scope>
    <source>
        <strain evidence="5 6">UAMH 10762</strain>
    </source>
</reference>
<evidence type="ECO:0000313" key="6">
    <source>
        <dbReference type="Proteomes" id="UP000011761"/>
    </source>
</evidence>
<dbReference type="RefSeq" id="XP_007677296.1">
    <property type="nucleotide sequence ID" value="XM_007679106.1"/>
</dbReference>
<dbReference type="AlphaFoldDB" id="M2MWY6"/>
<dbReference type="HOGENOM" id="CLU_063727_0_1_1"/>
<evidence type="ECO:0000256" key="1">
    <source>
        <dbReference type="ARBA" id="ARBA00022737"/>
    </source>
</evidence>
<dbReference type="STRING" id="717646.M2MWY6"/>
<feature type="compositionally biased region" description="Basic and acidic residues" evidence="4">
    <location>
        <begin position="210"/>
        <end position="220"/>
    </location>
</feature>
<keyword evidence="1" id="KW-0677">Repeat</keyword>
<dbReference type="PROSITE" id="PS50297">
    <property type="entry name" value="ANK_REP_REGION"/>
    <property type="match status" value="2"/>
</dbReference>